<proteinExistence type="predicted"/>
<dbReference type="Proteomes" id="UP000614261">
    <property type="component" value="Unassembled WGS sequence"/>
</dbReference>
<sequence length="65" mass="7038">MGCSLPSPFSGESRNPERLQRNIAPGLRLSLENGISFEPLPRAVQIPWRFFVARLAAASQGASGQ</sequence>
<accession>A0ABQ1JSR5</accession>
<organism evidence="1 2">
    <name type="scientific">Blastomonas aquatica</name>
    <dbReference type="NCBI Taxonomy" id="1510276"/>
    <lineage>
        <taxon>Bacteria</taxon>
        <taxon>Pseudomonadati</taxon>
        <taxon>Pseudomonadota</taxon>
        <taxon>Alphaproteobacteria</taxon>
        <taxon>Sphingomonadales</taxon>
        <taxon>Sphingomonadaceae</taxon>
        <taxon>Blastomonas</taxon>
    </lineage>
</organism>
<evidence type="ECO:0000313" key="2">
    <source>
        <dbReference type="Proteomes" id="UP000614261"/>
    </source>
</evidence>
<gene>
    <name evidence="1" type="ORF">GCM10010833_31210</name>
</gene>
<dbReference type="EMBL" id="BMGD01000006">
    <property type="protein sequence ID" value="GGB73754.1"/>
    <property type="molecule type" value="Genomic_DNA"/>
</dbReference>
<keyword evidence="2" id="KW-1185">Reference proteome</keyword>
<comment type="caution">
    <text evidence="1">The sequence shown here is derived from an EMBL/GenBank/DDBJ whole genome shotgun (WGS) entry which is preliminary data.</text>
</comment>
<name>A0ABQ1JSR5_9SPHN</name>
<reference evidence="2" key="1">
    <citation type="journal article" date="2019" name="Int. J. Syst. Evol. Microbiol.">
        <title>The Global Catalogue of Microorganisms (GCM) 10K type strain sequencing project: providing services to taxonomists for standard genome sequencing and annotation.</title>
        <authorList>
            <consortium name="The Broad Institute Genomics Platform"/>
            <consortium name="The Broad Institute Genome Sequencing Center for Infectious Disease"/>
            <person name="Wu L."/>
            <person name="Ma J."/>
        </authorList>
    </citation>
    <scope>NUCLEOTIDE SEQUENCE [LARGE SCALE GENOMIC DNA]</scope>
    <source>
        <strain evidence="2">CGMCC 1.12851</strain>
    </source>
</reference>
<evidence type="ECO:0000313" key="1">
    <source>
        <dbReference type="EMBL" id="GGB73754.1"/>
    </source>
</evidence>
<protein>
    <submittedName>
        <fullName evidence="1">Uncharacterized protein</fullName>
    </submittedName>
</protein>